<dbReference type="NCBIfam" id="TIGR00121">
    <property type="entry name" value="birA_ligase"/>
    <property type="match status" value="1"/>
</dbReference>
<name>A0A0B3VD99_FRATU</name>
<dbReference type="HOGENOM" id="CLU_051096_3_2_6"/>
<reference evidence="3" key="1">
    <citation type="submission" date="2019-08" db="EMBL/GenBank/DDBJ databases">
        <authorList>
            <person name="Busch A."/>
        </authorList>
    </citation>
    <scope>NUCLEOTIDE SEQUENCE</scope>
    <source>
        <strain evidence="4">15T0085</strain>
        <strain evidence="3">17T1429</strain>
    </source>
</reference>
<dbReference type="PROSITE" id="PS51733">
    <property type="entry name" value="BPL_LPL_CATALYTIC"/>
    <property type="match status" value="1"/>
</dbReference>
<dbReference type="eggNOG" id="COG0340">
    <property type="taxonomic scope" value="Bacteria"/>
</dbReference>
<gene>
    <name evidence="4" type="ORF">FWI86_06955</name>
    <name evidence="3" type="ORF">FWJ04_06230</name>
</gene>
<dbReference type="GO" id="GO:0004077">
    <property type="term" value="F:biotin--[biotin carboxyl-carrier protein] ligase activity"/>
    <property type="evidence" value="ECO:0007669"/>
    <property type="project" value="UniProtKB-EC"/>
</dbReference>
<dbReference type="EC" id="6.3.4.15" evidence="3"/>
<dbReference type="InterPro" id="IPR004408">
    <property type="entry name" value="Biotin_CoA_COase_ligase"/>
</dbReference>
<dbReference type="EMBL" id="JAAGJP010000047">
    <property type="protein sequence ID" value="NDS68752.1"/>
    <property type="molecule type" value="Genomic_DNA"/>
</dbReference>
<organism evidence="3">
    <name type="scientific">Francisella tularensis subsp. holarctica</name>
    <dbReference type="NCBI Taxonomy" id="119857"/>
    <lineage>
        <taxon>Bacteria</taxon>
        <taxon>Pseudomonadati</taxon>
        <taxon>Pseudomonadota</taxon>
        <taxon>Gammaproteobacteria</taxon>
        <taxon>Thiotrichales</taxon>
        <taxon>Francisellaceae</taxon>
        <taxon>Francisella</taxon>
    </lineage>
</organism>
<protein>
    <submittedName>
        <fullName evidence="3">Biotin--[acetyl-CoA-carboxylase] ligase</fullName>
        <ecNumber evidence="3">6.3.4.15</ecNumber>
    </submittedName>
</protein>
<evidence type="ECO:0000259" key="2">
    <source>
        <dbReference type="PROSITE" id="PS51733"/>
    </source>
</evidence>
<dbReference type="Pfam" id="PF03099">
    <property type="entry name" value="BPL_LplA_LipB"/>
    <property type="match status" value="1"/>
</dbReference>
<dbReference type="InterPro" id="IPR045864">
    <property type="entry name" value="aa-tRNA-synth_II/BPL/LPL"/>
</dbReference>
<reference evidence="3" key="2">
    <citation type="submission" date="2020-02" db="EMBL/GenBank/DDBJ databases">
        <title>Using affinity propagation clustering for identifying bacterial clades and subclades with whole-genome sequences of Francisella tularensis.</title>
        <authorList>
            <person name="Homeier-Bachmann T."/>
            <person name="Abdel-Glil M.Y."/>
            <person name="Hackbart A."/>
            <person name="Hotzel H."/>
            <person name="Tomaso H."/>
        </authorList>
    </citation>
    <scope>NUCLEOTIDE SEQUENCE</scope>
    <source>
        <strain evidence="4">15T0085</strain>
        <strain evidence="3">17T1429</strain>
    </source>
</reference>
<dbReference type="Gene3D" id="3.30.930.10">
    <property type="entry name" value="Bira Bifunctional Protein, Domain 2"/>
    <property type="match status" value="1"/>
</dbReference>
<dbReference type="KEGG" id="ftz:CH68_1716"/>
<evidence type="ECO:0000256" key="1">
    <source>
        <dbReference type="ARBA" id="ARBA00022598"/>
    </source>
</evidence>
<dbReference type="RefSeq" id="WP_003016957.1">
    <property type="nucleotide sequence ID" value="NZ_AP023459.1"/>
</dbReference>
<dbReference type="PANTHER" id="PTHR12835">
    <property type="entry name" value="BIOTIN PROTEIN LIGASE"/>
    <property type="match status" value="1"/>
</dbReference>
<dbReference type="CDD" id="cd16442">
    <property type="entry name" value="BPL"/>
    <property type="match status" value="1"/>
</dbReference>
<keyword evidence="1 3" id="KW-0436">Ligase</keyword>
<feature type="domain" description="BPL/LPL catalytic" evidence="2">
    <location>
        <begin position="5"/>
        <end position="196"/>
    </location>
</feature>
<dbReference type="KEGG" id="ftv:CH67_1986"/>
<accession>A0A0B3VD99</accession>
<proteinExistence type="predicted"/>
<dbReference type="InterPro" id="IPR004143">
    <property type="entry name" value="BPL_LPL_catalytic"/>
</dbReference>
<evidence type="ECO:0000313" key="3">
    <source>
        <dbReference type="EMBL" id="NDR89223.1"/>
    </source>
</evidence>
<dbReference type="SUPFAM" id="SSF55681">
    <property type="entry name" value="Class II aaRS and biotin synthetases"/>
    <property type="match status" value="1"/>
</dbReference>
<evidence type="ECO:0000313" key="4">
    <source>
        <dbReference type="EMBL" id="NDS68752.1"/>
    </source>
</evidence>
<dbReference type="AlphaFoldDB" id="A0A0B3VD99"/>
<dbReference type="EMBL" id="JAAGKH010000045">
    <property type="protein sequence ID" value="NDR89223.1"/>
    <property type="molecule type" value="Genomic_DNA"/>
</dbReference>
<dbReference type="GO" id="GO:0005737">
    <property type="term" value="C:cytoplasm"/>
    <property type="evidence" value="ECO:0007669"/>
    <property type="project" value="TreeGrafter"/>
</dbReference>
<sequence length="260" mass="30064">MKNHRLIITQLNKYIDDIKVEYFPTIDSTNDYFLATNFTHKYHFCYVDKQTKGRGRRGDKWISEDKDNIYSTLAFHCDFAITADSLKSVKIALGVLAAIKKYIPKNLQQYLKIKLPNDIYFQDQKLAGILIETKNIKKDSFDIIIGVGINVNMTNTDENIDREWTSLSNINNKQLNSSRIIVDLVKSIIDSFDMNDATALAQLISYDYILDKRITFNYADQSYQGIAKGISEDLKLKIIDENNNYCEFELANINKIRVIK</sequence>
<dbReference type="PANTHER" id="PTHR12835:SF5">
    <property type="entry name" value="BIOTIN--PROTEIN LIGASE"/>
    <property type="match status" value="1"/>
</dbReference>
<comment type="caution">
    <text evidence="3">The sequence shown here is derived from an EMBL/GenBank/DDBJ whole genome shotgun (WGS) entry which is preliminary data.</text>
</comment>
<dbReference type="KEGG" id="ftc:DA46_1162"/>
<dbReference type="OMA" id="YAFHPQI"/>